<gene>
    <name evidence="2" type="ORF">ET471_02850</name>
</gene>
<reference evidence="2 3" key="1">
    <citation type="submission" date="2019-01" db="EMBL/GenBank/DDBJ databases">
        <title>Genome sequencing of strain FW10M-9.</title>
        <authorList>
            <person name="Heo J."/>
            <person name="Kim S.-J."/>
            <person name="Kim J.-S."/>
            <person name="Hong S.-B."/>
            <person name="Kwon S.-W."/>
        </authorList>
    </citation>
    <scope>NUCLEOTIDE SEQUENCE [LARGE SCALE GENOMIC DNA]</scope>
    <source>
        <strain evidence="2 3">FW10M-9</strain>
    </source>
</reference>
<keyword evidence="3" id="KW-1185">Reference proteome</keyword>
<dbReference type="InterPro" id="IPR013974">
    <property type="entry name" value="SAF"/>
</dbReference>
<organism evidence="2 3">
    <name type="scientific">Xylanimonas protaetiae</name>
    <dbReference type="NCBI Taxonomy" id="2509457"/>
    <lineage>
        <taxon>Bacteria</taxon>
        <taxon>Bacillati</taxon>
        <taxon>Actinomycetota</taxon>
        <taxon>Actinomycetes</taxon>
        <taxon>Micrococcales</taxon>
        <taxon>Promicromonosporaceae</taxon>
        <taxon>Xylanimonas</taxon>
    </lineage>
</organism>
<keyword evidence="2" id="KW-0282">Flagellum</keyword>
<dbReference type="SMART" id="SM00858">
    <property type="entry name" value="SAF"/>
    <property type="match status" value="1"/>
</dbReference>
<name>A0A4V0YFW3_9MICO</name>
<dbReference type="Pfam" id="PF08666">
    <property type="entry name" value="SAF"/>
    <property type="match status" value="1"/>
</dbReference>
<dbReference type="AlphaFoldDB" id="A0A4V0YFW3"/>
<feature type="domain" description="SAF" evidence="1">
    <location>
        <begin position="61"/>
        <end position="123"/>
    </location>
</feature>
<accession>A0A4V0YFW3</accession>
<keyword evidence="2" id="KW-0966">Cell projection</keyword>
<proteinExistence type="predicted"/>
<evidence type="ECO:0000313" key="2">
    <source>
        <dbReference type="EMBL" id="QAY69111.1"/>
    </source>
</evidence>
<dbReference type="OrthoDB" id="4830010at2"/>
<sequence length="233" mass="22998">MSPAAVPSSRAPSPRTVARRRRGRAARRWLWRGRWLLVAVCCGIAAASTVQALRPAPPPTRSVVVPVHELAAGVAVAATDLQVVAVPNDLAPDEALVDPSDAVGRVPAVTLAAGLPLSASLMAGGEVAALAPDGTVVVPVRLDDATAVLLRAGDHVDLVSTAPAEGGAVYLARRALVLPAGSRAIDDGGPPGLLGGATRAAPAAVTLLAVAPAEAPGLSAASGAGTLAAVLVP</sequence>
<protein>
    <submittedName>
        <fullName evidence="2">Flagellar biosynthesis protein FlgA</fullName>
    </submittedName>
</protein>
<evidence type="ECO:0000313" key="3">
    <source>
        <dbReference type="Proteomes" id="UP000292118"/>
    </source>
</evidence>
<dbReference type="Proteomes" id="UP000292118">
    <property type="component" value="Chromosome"/>
</dbReference>
<dbReference type="EMBL" id="CP035493">
    <property type="protein sequence ID" value="QAY69111.1"/>
    <property type="molecule type" value="Genomic_DNA"/>
</dbReference>
<dbReference type="KEGG" id="xya:ET471_02850"/>
<keyword evidence="2" id="KW-0969">Cilium</keyword>
<dbReference type="CDD" id="cd11614">
    <property type="entry name" value="SAF_CpaB_FlgA_like"/>
    <property type="match status" value="1"/>
</dbReference>
<evidence type="ECO:0000259" key="1">
    <source>
        <dbReference type="SMART" id="SM00858"/>
    </source>
</evidence>